<dbReference type="HOGENOM" id="CLU_2591251_0_0_1"/>
<dbReference type="KEGG" id="ssl:SS1G_10219"/>
<gene>
    <name evidence="1" type="ORF">SS1G_10219</name>
</gene>
<evidence type="ECO:0000313" key="2">
    <source>
        <dbReference type="Proteomes" id="UP000001312"/>
    </source>
</evidence>
<dbReference type="Proteomes" id="UP000001312">
    <property type="component" value="Unassembled WGS sequence"/>
</dbReference>
<dbReference type="GeneID" id="5485068"/>
<evidence type="ECO:0000313" key="1">
    <source>
        <dbReference type="EMBL" id="EDN94346.1"/>
    </source>
</evidence>
<dbReference type="AlphaFoldDB" id="A7EY04"/>
<dbReference type="EMBL" id="CH476635">
    <property type="protein sequence ID" value="EDN94346.1"/>
    <property type="molecule type" value="Genomic_DNA"/>
</dbReference>
<sequence>MAQSPITGNDIRLKSRFQSHTHHSIEVKVELDKNILGGHGIRSELPYLLNSNKSHLKSPQFPYINYILVRAWILGKHRER</sequence>
<dbReference type="RefSeq" id="XP_001588672.1">
    <property type="nucleotide sequence ID" value="XM_001588622.1"/>
</dbReference>
<protein>
    <submittedName>
        <fullName evidence="1">Uncharacterized protein</fullName>
    </submittedName>
</protein>
<proteinExistence type="predicted"/>
<organism evidence="1 2">
    <name type="scientific">Sclerotinia sclerotiorum (strain ATCC 18683 / 1980 / Ss-1)</name>
    <name type="common">White mold</name>
    <name type="synonym">Whetzelinia sclerotiorum</name>
    <dbReference type="NCBI Taxonomy" id="665079"/>
    <lineage>
        <taxon>Eukaryota</taxon>
        <taxon>Fungi</taxon>
        <taxon>Dikarya</taxon>
        <taxon>Ascomycota</taxon>
        <taxon>Pezizomycotina</taxon>
        <taxon>Leotiomycetes</taxon>
        <taxon>Helotiales</taxon>
        <taxon>Sclerotiniaceae</taxon>
        <taxon>Sclerotinia</taxon>
    </lineage>
</organism>
<reference evidence="2" key="1">
    <citation type="journal article" date="2011" name="PLoS Genet.">
        <title>Genomic analysis of the necrotrophic fungal pathogens Sclerotinia sclerotiorum and Botrytis cinerea.</title>
        <authorList>
            <person name="Amselem J."/>
            <person name="Cuomo C.A."/>
            <person name="van Kan J.A."/>
            <person name="Viaud M."/>
            <person name="Benito E.P."/>
            <person name="Couloux A."/>
            <person name="Coutinho P.M."/>
            <person name="de Vries R.P."/>
            <person name="Dyer P.S."/>
            <person name="Fillinger S."/>
            <person name="Fournier E."/>
            <person name="Gout L."/>
            <person name="Hahn M."/>
            <person name="Kohn L."/>
            <person name="Lapalu N."/>
            <person name="Plummer K.M."/>
            <person name="Pradier J.M."/>
            <person name="Quevillon E."/>
            <person name="Sharon A."/>
            <person name="Simon A."/>
            <person name="ten Have A."/>
            <person name="Tudzynski B."/>
            <person name="Tudzynski P."/>
            <person name="Wincker P."/>
            <person name="Andrew M."/>
            <person name="Anthouard V."/>
            <person name="Beever R.E."/>
            <person name="Beffa R."/>
            <person name="Benoit I."/>
            <person name="Bouzid O."/>
            <person name="Brault B."/>
            <person name="Chen Z."/>
            <person name="Choquer M."/>
            <person name="Collemare J."/>
            <person name="Cotton P."/>
            <person name="Danchin E.G."/>
            <person name="Da Silva C."/>
            <person name="Gautier A."/>
            <person name="Giraud C."/>
            <person name="Giraud T."/>
            <person name="Gonzalez C."/>
            <person name="Grossetete S."/>
            <person name="Guldener U."/>
            <person name="Henrissat B."/>
            <person name="Howlett B.J."/>
            <person name="Kodira C."/>
            <person name="Kretschmer M."/>
            <person name="Lappartient A."/>
            <person name="Leroch M."/>
            <person name="Levis C."/>
            <person name="Mauceli E."/>
            <person name="Neuveglise C."/>
            <person name="Oeser B."/>
            <person name="Pearson M."/>
            <person name="Poulain J."/>
            <person name="Poussereau N."/>
            <person name="Quesneville H."/>
            <person name="Rascle C."/>
            <person name="Schumacher J."/>
            <person name="Segurens B."/>
            <person name="Sexton A."/>
            <person name="Silva E."/>
            <person name="Sirven C."/>
            <person name="Soanes D.M."/>
            <person name="Talbot N.J."/>
            <person name="Templeton M."/>
            <person name="Yandava C."/>
            <person name="Yarden O."/>
            <person name="Zeng Q."/>
            <person name="Rollins J.A."/>
            <person name="Lebrun M.H."/>
            <person name="Dickman M."/>
        </authorList>
    </citation>
    <scope>NUCLEOTIDE SEQUENCE [LARGE SCALE GENOMIC DNA]</scope>
    <source>
        <strain evidence="2">ATCC 18683 / 1980 / Ss-1</strain>
    </source>
</reference>
<keyword evidence="2" id="KW-1185">Reference proteome</keyword>
<accession>A7EY04</accession>
<dbReference type="InParanoid" id="A7EY04"/>
<name>A7EY04_SCLS1</name>